<accession>A0AA38TUD9</accession>
<protein>
    <recommendedName>
        <fullName evidence="1">Reverse transcriptase domain-containing protein</fullName>
    </recommendedName>
</protein>
<dbReference type="InterPro" id="IPR026960">
    <property type="entry name" value="RVT-Znf"/>
</dbReference>
<evidence type="ECO:0000313" key="3">
    <source>
        <dbReference type="Proteomes" id="UP001172457"/>
    </source>
</evidence>
<dbReference type="Proteomes" id="UP001172457">
    <property type="component" value="Chromosome 3"/>
</dbReference>
<dbReference type="PANTHER" id="PTHR33116">
    <property type="entry name" value="REVERSE TRANSCRIPTASE ZINC-BINDING DOMAIN-CONTAINING PROTEIN-RELATED-RELATED"/>
    <property type="match status" value="1"/>
</dbReference>
<dbReference type="PROSITE" id="PS50878">
    <property type="entry name" value="RT_POL"/>
    <property type="match status" value="1"/>
</dbReference>
<dbReference type="PANTHER" id="PTHR33116:SF77">
    <property type="entry name" value="RNA-DIRECTED DNA POLYMERASE"/>
    <property type="match status" value="1"/>
</dbReference>
<proteinExistence type="predicted"/>
<reference evidence="2" key="1">
    <citation type="submission" date="2023-03" db="EMBL/GenBank/DDBJ databases">
        <title>Chromosome-scale reference genome and RAD-based genetic map of yellow starthistle (Centaurea solstitialis) reveal putative structural variation and QTLs associated with invader traits.</title>
        <authorList>
            <person name="Reatini B."/>
            <person name="Cang F.A."/>
            <person name="Jiang Q."/>
            <person name="Mckibben M.T.W."/>
            <person name="Barker M.S."/>
            <person name="Rieseberg L.H."/>
            <person name="Dlugosch K.M."/>
        </authorList>
    </citation>
    <scope>NUCLEOTIDE SEQUENCE</scope>
    <source>
        <strain evidence="2">CAN-66</strain>
        <tissue evidence="2">Leaf</tissue>
    </source>
</reference>
<feature type="domain" description="Reverse transcriptase" evidence="1">
    <location>
        <begin position="1"/>
        <end position="125"/>
    </location>
</feature>
<evidence type="ECO:0000313" key="2">
    <source>
        <dbReference type="EMBL" id="KAJ9557802.1"/>
    </source>
</evidence>
<gene>
    <name evidence="2" type="ORF">OSB04_012416</name>
</gene>
<dbReference type="InterPro" id="IPR000477">
    <property type="entry name" value="RT_dom"/>
</dbReference>
<dbReference type="AlphaFoldDB" id="A0AA38TUD9"/>
<evidence type="ECO:0000259" key="1">
    <source>
        <dbReference type="PROSITE" id="PS50878"/>
    </source>
</evidence>
<comment type="caution">
    <text evidence="2">The sequence shown here is derived from an EMBL/GenBank/DDBJ whole genome shotgun (WGS) entry which is preliminary data.</text>
</comment>
<dbReference type="EMBL" id="JARYMX010000003">
    <property type="protein sequence ID" value="KAJ9557802.1"/>
    <property type="molecule type" value="Genomic_DNA"/>
</dbReference>
<sequence length="486" mass="55328">MERGLRQGDPLAPFLFLVVAECLHLMVEKAENSGLLKGVKVGKNNVSISHLQYADDVILFGAWETEYLKNMMKLMECFYSVSGLKINLNKSKLYGIGVNDEVKKWAVTLGCGYGKLPLLYLGLPVGTSMHFCSNWLPVIEKSKKKLAGRKAKLFSFGGRWTLTKTILGSLSLYYFSLFRAPVRVVNTLERLRSNFFWGGVGGLRESENCSRGFHWVKWPKVIGSFESGGLNVGSLKDINWGLLCKWWWQFHVEDGALWVKVIKSIFGEDGGLASLGRSRGKGNNSVWGNIMKVGLEVDKLGINFSNSFWKSIGDGADSKFWEDSWVEVGRLKDKFMRLFKLEENKSISIADRGSFEGDSWIWKWGWRRELGGREIGEFEGLMKALEGFLLKKNVKDRVTWKFVPIGGFTVKELRKILDEAVRRGGGVNSNPTMWLKEIPKKVCIFMWRVGLGRIPVRMELDRRGIDLDSILCPRCEMRVNRWSMPF</sequence>
<keyword evidence="3" id="KW-1185">Reference proteome</keyword>
<organism evidence="2 3">
    <name type="scientific">Centaurea solstitialis</name>
    <name type="common">yellow star-thistle</name>
    <dbReference type="NCBI Taxonomy" id="347529"/>
    <lineage>
        <taxon>Eukaryota</taxon>
        <taxon>Viridiplantae</taxon>
        <taxon>Streptophyta</taxon>
        <taxon>Embryophyta</taxon>
        <taxon>Tracheophyta</taxon>
        <taxon>Spermatophyta</taxon>
        <taxon>Magnoliopsida</taxon>
        <taxon>eudicotyledons</taxon>
        <taxon>Gunneridae</taxon>
        <taxon>Pentapetalae</taxon>
        <taxon>asterids</taxon>
        <taxon>campanulids</taxon>
        <taxon>Asterales</taxon>
        <taxon>Asteraceae</taxon>
        <taxon>Carduoideae</taxon>
        <taxon>Cardueae</taxon>
        <taxon>Centaureinae</taxon>
        <taxon>Centaurea</taxon>
    </lineage>
</organism>
<dbReference type="Pfam" id="PF13966">
    <property type="entry name" value="zf-RVT"/>
    <property type="match status" value="1"/>
</dbReference>
<dbReference type="Pfam" id="PF00078">
    <property type="entry name" value="RVT_1"/>
    <property type="match status" value="1"/>
</dbReference>
<name>A0AA38TUD9_9ASTR</name>